<evidence type="ECO:0000256" key="3">
    <source>
        <dbReference type="PROSITE-ProRule" id="PRU00209"/>
    </source>
</evidence>
<accession>A0A1S8KMM0</accession>
<dbReference type="RefSeq" id="WP_077862467.1">
    <property type="nucleotide sequence ID" value="NZ_CALFGV010000021.1"/>
</dbReference>
<gene>
    <name evidence="5" type="ORF">BWX42_03505</name>
</gene>
<dbReference type="Pfam" id="PF14794">
    <property type="entry name" value="DUF4479"/>
    <property type="match status" value="1"/>
</dbReference>
<dbReference type="Gene3D" id="3.30.1940.10">
    <property type="entry name" value="YtpR-like"/>
    <property type="match status" value="1"/>
</dbReference>
<sequence length="200" mass="21639">MIATSYNNKGLTDTLIITLAQSDVADQTFKREGNITEIKRKDQVVGYNIFQVSELIDLSESGPVQLTADQVDRLNSAIQAAGFDGRLEADTSPKFVVGYVKECKPHEDSDHLSITQVEVDGGDVLQIVCGASNIAQDQTVVVAKPGAIMPDGMVIYPGELRGVESLGMICSARELGIESNQKKGILVLDDEYEVGQAFQF</sequence>
<dbReference type="Gene3D" id="2.40.50.140">
    <property type="entry name" value="Nucleic acid-binding proteins"/>
    <property type="match status" value="1"/>
</dbReference>
<reference evidence="5 6" key="1">
    <citation type="submission" date="2017-01" db="EMBL/GenBank/DDBJ databases">
        <title>Complete Genome Sequence of Dolosigranulum pigrum isolated from a Patient with interstitial lung disease.</title>
        <authorList>
            <person name="Mukhopadhyay R."/>
            <person name="Joaquin J."/>
            <person name="Hogue R."/>
            <person name="Fitzgerald S."/>
            <person name="Jospin G."/>
            <person name="Eisen J.A."/>
            <person name="Chaturvedi V."/>
        </authorList>
    </citation>
    <scope>NUCLEOTIDE SEQUENCE [LARGE SCALE GENOMIC DNA]</scope>
    <source>
        <strain evidence="5 6">15S00348</strain>
    </source>
</reference>
<dbReference type="InterPro" id="IPR027855">
    <property type="entry name" value="DUF4479"/>
</dbReference>
<proteinExistence type="predicted"/>
<feature type="domain" description="TRNA-binding" evidence="4">
    <location>
        <begin position="89"/>
        <end position="199"/>
    </location>
</feature>
<name>A0A1S8KMM0_9LACT</name>
<dbReference type="InterPro" id="IPR037154">
    <property type="entry name" value="YtpR-like_sf"/>
</dbReference>
<dbReference type="InterPro" id="IPR033714">
    <property type="entry name" value="tRNA_bind_bactPheRS"/>
</dbReference>
<dbReference type="AlphaFoldDB" id="A0A1S8KMM0"/>
<dbReference type="FunFam" id="2.40.50.140:FF:000045">
    <property type="entry name" value="Phenylalanine--tRNA ligase beta subunit"/>
    <property type="match status" value="1"/>
</dbReference>
<evidence type="ECO:0000256" key="1">
    <source>
        <dbReference type="ARBA" id="ARBA00022555"/>
    </source>
</evidence>
<keyword evidence="1 3" id="KW-0820">tRNA-binding</keyword>
<comment type="caution">
    <text evidence="5">The sequence shown here is derived from an EMBL/GenBank/DDBJ whole genome shotgun (WGS) entry which is preliminary data.</text>
</comment>
<organism evidence="5 6">
    <name type="scientific">Dolosigranulum pigrum</name>
    <dbReference type="NCBI Taxonomy" id="29394"/>
    <lineage>
        <taxon>Bacteria</taxon>
        <taxon>Bacillati</taxon>
        <taxon>Bacillota</taxon>
        <taxon>Bacilli</taxon>
        <taxon>Lactobacillales</taxon>
        <taxon>Carnobacteriaceae</taxon>
        <taxon>Dolosigranulum</taxon>
    </lineage>
</organism>
<evidence type="ECO:0000259" key="4">
    <source>
        <dbReference type="PROSITE" id="PS50886"/>
    </source>
</evidence>
<dbReference type="Pfam" id="PF01588">
    <property type="entry name" value="tRNA_bind"/>
    <property type="match status" value="1"/>
</dbReference>
<dbReference type="EMBL" id="MUYF01000003">
    <property type="protein sequence ID" value="OOL80950.1"/>
    <property type="molecule type" value="Genomic_DNA"/>
</dbReference>
<evidence type="ECO:0000313" key="5">
    <source>
        <dbReference type="EMBL" id="OOL80950.1"/>
    </source>
</evidence>
<keyword evidence="2 3" id="KW-0694">RNA-binding</keyword>
<dbReference type="NCBIfam" id="NF045760">
    <property type="entry name" value="YtpR"/>
    <property type="match status" value="1"/>
</dbReference>
<evidence type="ECO:0000256" key="2">
    <source>
        <dbReference type="ARBA" id="ARBA00022884"/>
    </source>
</evidence>
<dbReference type="SUPFAM" id="SSF50249">
    <property type="entry name" value="Nucleic acid-binding proteins"/>
    <property type="match status" value="1"/>
</dbReference>
<protein>
    <submittedName>
        <fullName evidence="5">tRNA-binding protein</fullName>
    </submittedName>
</protein>
<dbReference type="Proteomes" id="UP000190409">
    <property type="component" value="Unassembled WGS sequence"/>
</dbReference>
<dbReference type="CDD" id="cd02796">
    <property type="entry name" value="tRNA_bind_bactPheRS"/>
    <property type="match status" value="1"/>
</dbReference>
<dbReference type="InterPro" id="IPR002547">
    <property type="entry name" value="tRNA-bd_dom"/>
</dbReference>
<dbReference type="PROSITE" id="PS50886">
    <property type="entry name" value="TRBD"/>
    <property type="match status" value="1"/>
</dbReference>
<dbReference type="GO" id="GO:0000049">
    <property type="term" value="F:tRNA binding"/>
    <property type="evidence" value="ECO:0007669"/>
    <property type="project" value="UniProtKB-UniRule"/>
</dbReference>
<evidence type="ECO:0000313" key="6">
    <source>
        <dbReference type="Proteomes" id="UP000190409"/>
    </source>
</evidence>
<dbReference type="InterPro" id="IPR012340">
    <property type="entry name" value="NA-bd_OB-fold"/>
</dbReference>